<dbReference type="GO" id="GO:0003677">
    <property type="term" value="F:DNA binding"/>
    <property type="evidence" value="ECO:0007669"/>
    <property type="project" value="InterPro"/>
</dbReference>
<reference evidence="2" key="2">
    <citation type="submission" date="2021-01" db="EMBL/GenBank/DDBJ databases">
        <authorList>
            <person name="Kang M."/>
        </authorList>
    </citation>
    <scope>NUCLEOTIDE SEQUENCE</scope>
    <source>
        <strain evidence="2">KACC 17527</strain>
    </source>
</reference>
<organism evidence="2 3">
    <name type="scientific">Ramlibacter ginsenosidimutans</name>
    <dbReference type="NCBI Taxonomy" id="502333"/>
    <lineage>
        <taxon>Bacteria</taxon>
        <taxon>Pseudomonadati</taxon>
        <taxon>Pseudomonadota</taxon>
        <taxon>Betaproteobacteria</taxon>
        <taxon>Burkholderiales</taxon>
        <taxon>Comamonadaceae</taxon>
        <taxon>Ramlibacter</taxon>
    </lineage>
</organism>
<reference evidence="2" key="1">
    <citation type="journal article" date="2012" name="J. Microbiol. Biotechnol.">
        <title>Ramlibacter ginsenosidimutans sp. nov., with ginsenoside-converting activity.</title>
        <authorList>
            <person name="Wang L."/>
            <person name="An D.S."/>
            <person name="Kim S.G."/>
            <person name="Jin F.X."/>
            <person name="Kim S.C."/>
            <person name="Lee S.T."/>
            <person name="Im W.T."/>
        </authorList>
    </citation>
    <scope>NUCLEOTIDE SEQUENCE</scope>
    <source>
        <strain evidence="2">KACC 17527</strain>
    </source>
</reference>
<dbReference type="SMART" id="SM01043">
    <property type="entry name" value="BTAD"/>
    <property type="match status" value="1"/>
</dbReference>
<sequence length="308" mass="34027">MQNECTLSLSLFGAASLQLVLDGEVVKPVHLCAQSRNLLAFLALARGAPRSRSELSHALRDAGDEPARPGTVNSALWRLRSALDAPPCAAGSLIFKERDGHVGLRADPRLAVDTEAFLQHVLPVLALPQDRMDAAATERLRRGVALYTGDLLTGVDEDWALREREKLRRHQLNALWRLVEVCEHSGDFAEGIRWALGILEIDDVREDVHRELMRLYLRAGQRALALRQYERCRSILRRQLAIVPMPETQALYQQIVDDAVPRRAPEAAAPSATGAALPELLASARRHIAAADDDLARAESRPPGPARR</sequence>
<dbReference type="Gene3D" id="1.25.40.10">
    <property type="entry name" value="Tetratricopeptide repeat domain"/>
    <property type="match status" value="1"/>
</dbReference>
<gene>
    <name evidence="2" type="ORF">JJB11_02785</name>
</gene>
<dbReference type="InterPro" id="IPR011990">
    <property type="entry name" value="TPR-like_helical_dom_sf"/>
</dbReference>
<dbReference type="SUPFAM" id="SSF46894">
    <property type="entry name" value="C-terminal effector domain of the bipartite response regulators"/>
    <property type="match status" value="1"/>
</dbReference>
<dbReference type="SUPFAM" id="SSF48452">
    <property type="entry name" value="TPR-like"/>
    <property type="match status" value="1"/>
</dbReference>
<comment type="caution">
    <text evidence="2">The sequence shown here is derived from an EMBL/GenBank/DDBJ whole genome shotgun (WGS) entry which is preliminary data.</text>
</comment>
<dbReference type="InterPro" id="IPR036388">
    <property type="entry name" value="WH-like_DNA-bd_sf"/>
</dbReference>
<accession>A0A934TPK6</accession>
<dbReference type="AlphaFoldDB" id="A0A934TPK6"/>
<dbReference type="Gene3D" id="1.10.10.10">
    <property type="entry name" value="Winged helix-like DNA-binding domain superfamily/Winged helix DNA-binding domain"/>
    <property type="match status" value="1"/>
</dbReference>
<dbReference type="Proteomes" id="UP000630528">
    <property type="component" value="Unassembled WGS sequence"/>
</dbReference>
<dbReference type="InterPro" id="IPR051677">
    <property type="entry name" value="AfsR-DnrI-RedD_regulator"/>
</dbReference>
<keyword evidence="3" id="KW-1185">Reference proteome</keyword>
<name>A0A934TPK6_9BURK</name>
<evidence type="ECO:0000259" key="1">
    <source>
        <dbReference type="SMART" id="SM01043"/>
    </source>
</evidence>
<protein>
    <recommendedName>
        <fullName evidence="1">Bacterial transcriptional activator domain-containing protein</fullName>
    </recommendedName>
</protein>
<evidence type="ECO:0000313" key="3">
    <source>
        <dbReference type="Proteomes" id="UP000630528"/>
    </source>
</evidence>
<dbReference type="RefSeq" id="WP_201166373.1">
    <property type="nucleotide sequence ID" value="NZ_JAEPWM010000001.1"/>
</dbReference>
<dbReference type="EMBL" id="JAEPWM010000001">
    <property type="protein sequence ID" value="MBK6005008.1"/>
    <property type="molecule type" value="Genomic_DNA"/>
</dbReference>
<proteinExistence type="predicted"/>
<dbReference type="InterPro" id="IPR016032">
    <property type="entry name" value="Sig_transdc_resp-reg_C-effctor"/>
</dbReference>
<dbReference type="PANTHER" id="PTHR35807">
    <property type="entry name" value="TRANSCRIPTIONAL REGULATOR REDD-RELATED"/>
    <property type="match status" value="1"/>
</dbReference>
<dbReference type="Pfam" id="PF03704">
    <property type="entry name" value="BTAD"/>
    <property type="match status" value="1"/>
</dbReference>
<feature type="domain" description="Bacterial transcriptional activator" evidence="1">
    <location>
        <begin position="112"/>
        <end position="256"/>
    </location>
</feature>
<dbReference type="InterPro" id="IPR005158">
    <property type="entry name" value="BTAD"/>
</dbReference>
<evidence type="ECO:0000313" key="2">
    <source>
        <dbReference type="EMBL" id="MBK6005008.1"/>
    </source>
</evidence>
<dbReference type="GO" id="GO:0006355">
    <property type="term" value="P:regulation of DNA-templated transcription"/>
    <property type="evidence" value="ECO:0007669"/>
    <property type="project" value="InterPro"/>
</dbReference>